<evidence type="ECO:0000256" key="1">
    <source>
        <dbReference type="SAM" id="MobiDB-lite"/>
    </source>
</evidence>
<dbReference type="AlphaFoldDB" id="A0A0E3VXQ4"/>
<sequence length="74" mass="8150">MAGTVGCKGRRCANGQQAQTKDDPRSRPNNNATSDHESRLPSYAIVAIVGRRHQETVQAQEPSPRRVRFNTCTA</sequence>
<name>A0A0E3VXQ4_9BRAD</name>
<feature type="region of interest" description="Disordered" evidence="1">
    <location>
        <begin position="1"/>
        <end position="41"/>
    </location>
</feature>
<dbReference type="Proteomes" id="UP000063308">
    <property type="component" value="Chromosome"/>
</dbReference>
<reference evidence="2 3" key="1">
    <citation type="submission" date="2014-11" db="EMBL/GenBank/DDBJ databases">
        <title>Symbiosis island explosion on the genome of extra-slow-growing strains of soybean bradyrhizobia with massive insertion sequences.</title>
        <authorList>
            <person name="Iida T."/>
            <person name="Minamisawa K."/>
        </authorList>
    </citation>
    <scope>NUCLEOTIDE SEQUENCE [LARGE SCALE GENOMIC DNA]</scope>
    <source>
        <strain evidence="2 3">NK6</strain>
    </source>
</reference>
<feature type="region of interest" description="Disordered" evidence="1">
    <location>
        <begin position="54"/>
        <end position="74"/>
    </location>
</feature>
<dbReference type="EMBL" id="AP014685">
    <property type="protein sequence ID" value="BAR63065.1"/>
    <property type="molecule type" value="Genomic_DNA"/>
</dbReference>
<accession>A0A0E3VXQ4</accession>
<evidence type="ECO:0000313" key="2">
    <source>
        <dbReference type="EMBL" id="BAR63065.1"/>
    </source>
</evidence>
<proteinExistence type="predicted"/>
<evidence type="ECO:0000313" key="3">
    <source>
        <dbReference type="Proteomes" id="UP000063308"/>
    </source>
</evidence>
<organism evidence="2 3">
    <name type="scientific">Bradyrhizobium diazoefficiens</name>
    <dbReference type="NCBI Taxonomy" id="1355477"/>
    <lineage>
        <taxon>Bacteria</taxon>
        <taxon>Pseudomonadati</taxon>
        <taxon>Pseudomonadota</taxon>
        <taxon>Alphaproteobacteria</taxon>
        <taxon>Hyphomicrobiales</taxon>
        <taxon>Nitrobacteraceae</taxon>
        <taxon>Bradyrhizobium</taxon>
    </lineage>
</organism>
<gene>
    <name evidence="2" type="ORF">NK6_9931</name>
</gene>
<protein>
    <submittedName>
        <fullName evidence="2">Uncharacterized protein</fullName>
    </submittedName>
</protein>